<evidence type="ECO:0000313" key="4">
    <source>
        <dbReference type="Proteomes" id="UP000324585"/>
    </source>
</evidence>
<dbReference type="EMBL" id="VRMN01000010">
    <property type="protein sequence ID" value="KAA8492053.1"/>
    <property type="molecule type" value="Genomic_DNA"/>
</dbReference>
<gene>
    <name evidence="3" type="ORF">FVE85_3491</name>
    <name evidence="2" type="ORF">FVE85_9630</name>
</gene>
<keyword evidence="1" id="KW-1133">Transmembrane helix</keyword>
<evidence type="ECO:0000313" key="2">
    <source>
        <dbReference type="EMBL" id="KAA8490570.1"/>
    </source>
</evidence>
<organism evidence="2 4">
    <name type="scientific">Porphyridium purpureum</name>
    <name type="common">Red alga</name>
    <name type="synonym">Porphyridium cruentum</name>
    <dbReference type="NCBI Taxonomy" id="35688"/>
    <lineage>
        <taxon>Eukaryota</taxon>
        <taxon>Rhodophyta</taxon>
        <taxon>Bangiophyceae</taxon>
        <taxon>Porphyridiales</taxon>
        <taxon>Porphyridiaceae</taxon>
        <taxon>Porphyridium</taxon>
    </lineage>
</organism>
<keyword evidence="4" id="KW-1185">Reference proteome</keyword>
<evidence type="ECO:0000256" key="1">
    <source>
        <dbReference type="SAM" id="Phobius"/>
    </source>
</evidence>
<accession>A0A5J4YIB7</accession>
<reference evidence="4" key="1">
    <citation type="journal article" date="2019" name="Nat. Commun.">
        <title>Expansion of phycobilisome linker gene families in mesophilic red algae.</title>
        <authorList>
            <person name="Lee J."/>
            <person name="Kim D."/>
            <person name="Bhattacharya D."/>
            <person name="Yoon H.S."/>
        </authorList>
    </citation>
    <scope>NUCLEOTIDE SEQUENCE [LARGE SCALE GENOMIC DNA]</scope>
    <source>
        <strain evidence="4">CCMP 1328</strain>
    </source>
</reference>
<dbReference type="EMBL" id="VRMN01000023">
    <property type="protein sequence ID" value="KAA8490570.1"/>
    <property type="molecule type" value="Genomic_DNA"/>
</dbReference>
<keyword evidence="1" id="KW-0472">Membrane</keyword>
<comment type="caution">
    <text evidence="2">The sequence shown here is derived from an EMBL/GenBank/DDBJ whole genome shotgun (WGS) entry which is preliminary data.</text>
</comment>
<feature type="transmembrane region" description="Helical" evidence="1">
    <location>
        <begin position="86"/>
        <end position="107"/>
    </location>
</feature>
<keyword evidence="1" id="KW-0812">Transmembrane</keyword>
<proteinExistence type="predicted"/>
<reference evidence="2" key="2">
    <citation type="submission" date="2019-09" db="EMBL/GenBank/DDBJ databases">
        <title>Expansion of phycobilisome linker gene families in mesophilic red algae.</title>
        <authorList>
            <person name="Lee J."/>
        </authorList>
    </citation>
    <scope>NUCLEOTIDE SEQUENCE [LARGE SCALE GENOMIC DNA]</scope>
    <source>
        <strain evidence="2">CCMP 1328</strain>
        <tissue evidence="2">Unicellular</tissue>
    </source>
</reference>
<name>A0A5J4YIB7_PORPP</name>
<dbReference type="Proteomes" id="UP000324585">
    <property type="component" value="Unassembled WGS sequence"/>
</dbReference>
<sequence length="121" mass="12915">MIGFVGLLACPMGRRLEAGSGCSSSWTGVRRGSGAGARRARVAVVCGKKNGGDGGDGGSEPDWLRRVVEWDVREELGRMSEQQRTVLALGFIAVYTSVLIAFSVNVIRLVRILFASGDPFL</sequence>
<protein>
    <submittedName>
        <fullName evidence="2">Uncharacterized protein</fullName>
    </submittedName>
</protein>
<evidence type="ECO:0000313" key="3">
    <source>
        <dbReference type="EMBL" id="KAA8492053.1"/>
    </source>
</evidence>
<dbReference type="AlphaFoldDB" id="A0A5J4YIB7"/>